<protein>
    <submittedName>
        <fullName evidence="1">Uncharacterized protein</fullName>
    </submittedName>
</protein>
<gene>
    <name evidence="1" type="ORF">LCGC14_2758010</name>
</gene>
<sequence>YKNVKAFILNSFDSLKNIKDDSLIDKRYEKFRSMGEFVKN</sequence>
<accession>A0A0F8YZT8</accession>
<name>A0A0F8YZT8_9ZZZZ</name>
<organism evidence="1">
    <name type="scientific">marine sediment metagenome</name>
    <dbReference type="NCBI Taxonomy" id="412755"/>
    <lineage>
        <taxon>unclassified sequences</taxon>
        <taxon>metagenomes</taxon>
        <taxon>ecological metagenomes</taxon>
    </lineage>
</organism>
<feature type="non-terminal residue" evidence="1">
    <location>
        <position position="1"/>
    </location>
</feature>
<dbReference type="EMBL" id="LAZR01050617">
    <property type="protein sequence ID" value="KKK86962.1"/>
    <property type="molecule type" value="Genomic_DNA"/>
</dbReference>
<proteinExistence type="predicted"/>
<evidence type="ECO:0000313" key="1">
    <source>
        <dbReference type="EMBL" id="KKK86962.1"/>
    </source>
</evidence>
<reference evidence="1" key="1">
    <citation type="journal article" date="2015" name="Nature">
        <title>Complex archaea that bridge the gap between prokaryotes and eukaryotes.</title>
        <authorList>
            <person name="Spang A."/>
            <person name="Saw J.H."/>
            <person name="Jorgensen S.L."/>
            <person name="Zaremba-Niedzwiedzka K."/>
            <person name="Martijn J."/>
            <person name="Lind A.E."/>
            <person name="van Eijk R."/>
            <person name="Schleper C."/>
            <person name="Guy L."/>
            <person name="Ettema T.J."/>
        </authorList>
    </citation>
    <scope>NUCLEOTIDE SEQUENCE</scope>
</reference>
<dbReference type="AlphaFoldDB" id="A0A0F8YZT8"/>
<comment type="caution">
    <text evidence="1">The sequence shown here is derived from an EMBL/GenBank/DDBJ whole genome shotgun (WGS) entry which is preliminary data.</text>
</comment>